<feature type="compositionally biased region" description="Basic and acidic residues" evidence="1">
    <location>
        <begin position="376"/>
        <end position="404"/>
    </location>
</feature>
<dbReference type="Proteomes" id="UP000290572">
    <property type="component" value="Unassembled WGS sequence"/>
</dbReference>
<evidence type="ECO:0000313" key="3">
    <source>
        <dbReference type="Proteomes" id="UP000290572"/>
    </source>
</evidence>
<evidence type="ECO:0000256" key="1">
    <source>
        <dbReference type="SAM" id="MobiDB-lite"/>
    </source>
</evidence>
<sequence length="431" mass="46785">MSIKILPPINAQERLARQWGLAALCQQGWDIGAFAQFLWTMSRGLDYDDTTIKEIFSACLDDPVPMWEMDNVKILGGGGGIPHFKSACSDHSATLPLSSQDQDHLLTPTQKRRARRKRTLQSAAPTDDSGPRVYFDPISPEPIKSTSVKSHPINQAAPMLPVMVKEAMSETLAVVSPEAAPEQPALSALAMEAIPEALIQPVMATEAISEHPALPATDMETVLKQPVILAAEAFSKTLASLLRSTREILAALAMATKCEMPEMEPPEFAPVQELPEFAPERANPLKREQSPRARSRESRVPEPAPEEVVPELAKERAVPEPTPEKAVTEPTAERTIQEPAPERAVPEPAPERAFPEPASEEVVPELTKESAVPEPAPEKAVTEPTAERTIQEPAPERAVHEAAAERAITVPAIEEIVPEPAPERAVHGPAI</sequence>
<name>A0A498M909_LABRO</name>
<feature type="compositionally biased region" description="Basic residues" evidence="1">
    <location>
        <begin position="110"/>
        <end position="119"/>
    </location>
</feature>
<feature type="compositionally biased region" description="Basic and acidic residues" evidence="1">
    <location>
        <begin position="312"/>
        <end position="354"/>
    </location>
</feature>
<feature type="region of interest" description="Disordered" evidence="1">
    <location>
        <begin position="95"/>
        <end position="134"/>
    </location>
</feature>
<proteinExistence type="predicted"/>
<feature type="compositionally biased region" description="Basic and acidic residues" evidence="1">
    <location>
        <begin position="283"/>
        <end position="300"/>
    </location>
</feature>
<protein>
    <submittedName>
        <fullName evidence="2">Proteoglycan 4-like protein</fullName>
    </submittedName>
</protein>
<accession>A0A498M909</accession>
<organism evidence="2 3">
    <name type="scientific">Labeo rohita</name>
    <name type="common">Indian major carp</name>
    <name type="synonym">Cyprinus rohita</name>
    <dbReference type="NCBI Taxonomy" id="84645"/>
    <lineage>
        <taxon>Eukaryota</taxon>
        <taxon>Metazoa</taxon>
        <taxon>Chordata</taxon>
        <taxon>Craniata</taxon>
        <taxon>Vertebrata</taxon>
        <taxon>Euteleostomi</taxon>
        <taxon>Actinopterygii</taxon>
        <taxon>Neopterygii</taxon>
        <taxon>Teleostei</taxon>
        <taxon>Ostariophysi</taxon>
        <taxon>Cypriniformes</taxon>
        <taxon>Cyprinidae</taxon>
        <taxon>Labeoninae</taxon>
        <taxon>Labeonini</taxon>
        <taxon>Labeo</taxon>
    </lineage>
</organism>
<dbReference type="AlphaFoldDB" id="A0A498M909"/>
<reference evidence="2 3" key="1">
    <citation type="submission" date="2018-03" db="EMBL/GenBank/DDBJ databases">
        <title>Draft genome sequence of Rohu Carp (Labeo rohita).</title>
        <authorList>
            <person name="Das P."/>
            <person name="Kushwaha B."/>
            <person name="Joshi C.G."/>
            <person name="Kumar D."/>
            <person name="Nagpure N.S."/>
            <person name="Sahoo L."/>
            <person name="Das S.P."/>
            <person name="Bit A."/>
            <person name="Patnaik S."/>
            <person name="Meher P.K."/>
            <person name="Jayasankar P."/>
            <person name="Koringa P.G."/>
            <person name="Patel N.V."/>
            <person name="Hinsu A.T."/>
            <person name="Kumar R."/>
            <person name="Pandey M."/>
            <person name="Agarwal S."/>
            <person name="Srivastava S."/>
            <person name="Singh M."/>
            <person name="Iquebal M.A."/>
            <person name="Jaiswal S."/>
            <person name="Angadi U.B."/>
            <person name="Kumar N."/>
            <person name="Raza M."/>
            <person name="Shah T.M."/>
            <person name="Rai A."/>
            <person name="Jena J.K."/>
        </authorList>
    </citation>
    <scope>NUCLEOTIDE SEQUENCE [LARGE SCALE GENOMIC DNA]</scope>
    <source>
        <strain evidence="2">DASCIFA01</strain>
        <tissue evidence="2">Testis</tissue>
    </source>
</reference>
<evidence type="ECO:0000313" key="2">
    <source>
        <dbReference type="EMBL" id="RXN15714.1"/>
    </source>
</evidence>
<gene>
    <name evidence="2" type="ORF">ROHU_027876</name>
</gene>
<feature type="compositionally biased region" description="Basic and acidic residues" evidence="1">
    <location>
        <begin position="421"/>
        <end position="431"/>
    </location>
</feature>
<feature type="compositionally biased region" description="Low complexity" evidence="1">
    <location>
        <begin position="405"/>
        <end position="415"/>
    </location>
</feature>
<comment type="caution">
    <text evidence="2">The sequence shown here is derived from an EMBL/GenBank/DDBJ whole genome shotgun (WGS) entry which is preliminary data.</text>
</comment>
<keyword evidence="3" id="KW-1185">Reference proteome</keyword>
<feature type="region of interest" description="Disordered" evidence="1">
    <location>
        <begin position="281"/>
        <end position="431"/>
    </location>
</feature>
<dbReference type="EMBL" id="QBIY01012829">
    <property type="protein sequence ID" value="RXN15714.1"/>
    <property type="molecule type" value="Genomic_DNA"/>
</dbReference>